<dbReference type="InterPro" id="IPR010269">
    <property type="entry name" value="T6SS_TssC-like"/>
</dbReference>
<protein>
    <submittedName>
        <fullName evidence="3">ImpD family protein</fullName>
    </submittedName>
</protein>
<accession>A0A0N0IAE9</accession>
<reference evidence="3 4" key="1">
    <citation type="submission" date="2015-07" db="EMBL/GenBank/DDBJ databases">
        <title>ATOL: Assembling a taxonomically balanced genome-scale reconstruction of the evolutionary history of the Enterobacteriaceae.</title>
        <authorList>
            <person name="Plunkett G.III."/>
            <person name="Neeno-Eckwall E.C."/>
            <person name="Glasner J.D."/>
            <person name="Perna N.T."/>
        </authorList>
    </citation>
    <scope>NUCLEOTIDE SEQUENCE [LARGE SCALE GENOMIC DNA]</scope>
    <source>
        <strain evidence="3 4">ATCC 35017</strain>
    </source>
</reference>
<keyword evidence="4" id="KW-1185">Reference proteome</keyword>
<dbReference type="AlphaFoldDB" id="A0A0N0IAE9"/>
<organism evidence="3 4">
    <name type="scientific">Moellerella wisconsensis ATCC 35017</name>
    <dbReference type="NCBI Taxonomy" id="1354267"/>
    <lineage>
        <taxon>Bacteria</taxon>
        <taxon>Pseudomonadati</taxon>
        <taxon>Pseudomonadota</taxon>
        <taxon>Gammaproteobacteria</taxon>
        <taxon>Enterobacterales</taxon>
        <taxon>Morganellaceae</taxon>
        <taxon>Moellerella</taxon>
    </lineage>
</organism>
<name>A0A0N0IAE9_9GAMM</name>
<dbReference type="InterPro" id="IPR044032">
    <property type="entry name" value="TssC1_C"/>
</dbReference>
<feature type="domain" description="TssC1 C-terminal" evidence="2">
    <location>
        <begin position="327"/>
        <end position="427"/>
    </location>
</feature>
<dbReference type="EMBL" id="LGAA01000016">
    <property type="protein sequence ID" value="KPD02973.1"/>
    <property type="molecule type" value="Genomic_DNA"/>
</dbReference>
<dbReference type="PANTHER" id="PTHR35565">
    <property type="entry name" value="CYTOPLASMIC PROTEIN-RELATED"/>
    <property type="match status" value="1"/>
</dbReference>
<dbReference type="Pfam" id="PF05943">
    <property type="entry name" value="VipB"/>
    <property type="match status" value="1"/>
</dbReference>
<dbReference type="PANTHER" id="PTHR35565:SF3">
    <property type="entry name" value="TYPE VI SECRETION SYSTEM SHEATH PROTEIN TSSC1"/>
    <property type="match status" value="1"/>
</dbReference>
<comment type="caution">
    <text evidence="3">The sequence shown here is derived from an EMBL/GenBank/DDBJ whole genome shotgun (WGS) entry which is preliminary data.</text>
</comment>
<evidence type="ECO:0000313" key="3">
    <source>
        <dbReference type="EMBL" id="KPD02973.1"/>
    </source>
</evidence>
<sequence length="437" mass="50800">MQIPTYSGRVDKYPPNNILLTAAINRLIYHIDILCSQQLTAVINHTEFLRLEASWLSVFEVVNVPVAKQRVNIKLLDYSWQPLAFELNTAFSIKQTRLFHLIYHQELNTAGGLPFGLVLIDHRLKFNADDEYDDLYTAQRLAELGEQSLCPIVLSCDLTFLGDNNNNQWIDLNKMARILQSEDYTLWHLLREHASAKYLYLTLPDFILRKNYQTQVMGFIFYTDNDPRQILWGNSAYLLCMNIIREFERISWFGFLRAYDENGRNGAIIQSLNNGMPIIGKIDIPSEQENFWAEQGFIPFSSIYLSGQKGFFSNYSVQKLNYKHNRQLSMLQTNLIACRFAHFIKMRIRNHIGLYDTIDDCKQSIEQWLKKYVSEVDYGEESIMADYPLKQCTVAIEADPDDPTRYLCQINLRPQYQYEINESDIQIAVSLAAQDVG</sequence>
<dbReference type="RefSeq" id="WP_053907956.1">
    <property type="nucleotide sequence ID" value="NZ_CAWMUS010000016.1"/>
</dbReference>
<dbReference type="OrthoDB" id="9764000at2"/>
<dbReference type="Pfam" id="PF18945">
    <property type="entry name" value="VipB_2"/>
    <property type="match status" value="1"/>
</dbReference>
<evidence type="ECO:0000259" key="2">
    <source>
        <dbReference type="Pfam" id="PF18945"/>
    </source>
</evidence>
<dbReference type="InterPro" id="IPR044031">
    <property type="entry name" value="TssC1_N"/>
</dbReference>
<gene>
    <name evidence="3" type="ORF">M992_1461</name>
</gene>
<proteinExistence type="predicted"/>
<feature type="domain" description="TssC1 N-terminal" evidence="1">
    <location>
        <begin position="26"/>
        <end position="318"/>
    </location>
</feature>
<evidence type="ECO:0000313" key="4">
    <source>
        <dbReference type="Proteomes" id="UP000053226"/>
    </source>
</evidence>
<evidence type="ECO:0000259" key="1">
    <source>
        <dbReference type="Pfam" id="PF05943"/>
    </source>
</evidence>
<dbReference type="Proteomes" id="UP000053226">
    <property type="component" value="Unassembled WGS sequence"/>
</dbReference>